<dbReference type="RefSeq" id="XP_033534010.1">
    <property type="nucleotide sequence ID" value="XM_033675300.1"/>
</dbReference>
<feature type="region of interest" description="Disordered" evidence="1">
    <location>
        <begin position="48"/>
        <end position="68"/>
    </location>
</feature>
<proteinExistence type="predicted"/>
<reference evidence="4" key="3">
    <citation type="submission" date="2025-04" db="UniProtKB">
        <authorList>
            <consortium name="RefSeq"/>
        </authorList>
    </citation>
    <scope>IDENTIFICATION</scope>
    <source>
        <strain evidence="4">CBS 781.70</strain>
    </source>
</reference>
<evidence type="ECO:0000313" key="2">
    <source>
        <dbReference type="EMBL" id="KAF1812379.1"/>
    </source>
</evidence>
<dbReference type="GeneID" id="54415870"/>
<accession>A0A6G1G3J0</accession>
<keyword evidence="3" id="KW-1185">Reference proteome</keyword>
<feature type="region of interest" description="Disordered" evidence="1">
    <location>
        <begin position="303"/>
        <end position="343"/>
    </location>
</feature>
<dbReference type="OrthoDB" id="3786440at2759"/>
<dbReference type="Proteomes" id="UP000504638">
    <property type="component" value="Unplaced"/>
</dbReference>
<sequence length="360" mass="40212">MYGFVPLGVASSLCYEVFDNASLRIGSLIFLTSRFYPNHTRRKNRLKVMDQTQSPRIRSPDGPDQKPTVAVDKMGLHRRRRGQQAVIKSVEILKKETAYFKDRPLPSTPASIQTTPVELYDLKVPSPLRQEKHENAKSQSQQGATPNLLLVPIKTDPASLSTTLSALPEGKIINFEGSKFSAMRTRRGSVIAVITPEGTWRRSVYIPGPIRLPTLGMKSLYSMSNLDYLDDGIELPGEPWGRRLSEDGMIDDIVSFFESFKFERVGIETESGWARPPFNDADSIYSSTSLGFSDNRKLVKMSQSSTLPIPQTQLQISPLSRTASPYSPSKSLPAQNRRKRPAIHQKSGIRRFLASVTSIV</sequence>
<organism evidence="2">
    <name type="scientific">Eremomyces bilateralis CBS 781.70</name>
    <dbReference type="NCBI Taxonomy" id="1392243"/>
    <lineage>
        <taxon>Eukaryota</taxon>
        <taxon>Fungi</taxon>
        <taxon>Dikarya</taxon>
        <taxon>Ascomycota</taxon>
        <taxon>Pezizomycotina</taxon>
        <taxon>Dothideomycetes</taxon>
        <taxon>Dothideomycetes incertae sedis</taxon>
        <taxon>Eremomycetales</taxon>
        <taxon>Eremomycetaceae</taxon>
        <taxon>Eremomyces</taxon>
    </lineage>
</organism>
<evidence type="ECO:0000256" key="1">
    <source>
        <dbReference type="SAM" id="MobiDB-lite"/>
    </source>
</evidence>
<evidence type="ECO:0000313" key="4">
    <source>
        <dbReference type="RefSeq" id="XP_033534010.1"/>
    </source>
</evidence>
<reference evidence="4" key="2">
    <citation type="submission" date="2020-04" db="EMBL/GenBank/DDBJ databases">
        <authorList>
            <consortium name="NCBI Genome Project"/>
        </authorList>
    </citation>
    <scope>NUCLEOTIDE SEQUENCE</scope>
    <source>
        <strain evidence="4">CBS 781.70</strain>
    </source>
</reference>
<name>A0A6G1G3J0_9PEZI</name>
<feature type="compositionally biased region" description="Polar residues" evidence="1">
    <location>
        <begin position="303"/>
        <end position="334"/>
    </location>
</feature>
<reference evidence="2 4" key="1">
    <citation type="submission" date="2020-01" db="EMBL/GenBank/DDBJ databases">
        <authorList>
            <consortium name="DOE Joint Genome Institute"/>
            <person name="Haridas S."/>
            <person name="Albert R."/>
            <person name="Binder M."/>
            <person name="Bloem J."/>
            <person name="Labutti K."/>
            <person name="Salamov A."/>
            <person name="Andreopoulos B."/>
            <person name="Baker S.E."/>
            <person name="Barry K."/>
            <person name="Bills G."/>
            <person name="Bluhm B.H."/>
            <person name="Cannon C."/>
            <person name="Castanera R."/>
            <person name="Culley D.E."/>
            <person name="Daum C."/>
            <person name="Ezra D."/>
            <person name="Gonzalez J.B."/>
            <person name="Henrissat B."/>
            <person name="Kuo A."/>
            <person name="Liang C."/>
            <person name="Lipzen A."/>
            <person name="Lutzoni F."/>
            <person name="Magnuson J."/>
            <person name="Mondo S."/>
            <person name="Nolan M."/>
            <person name="Ohm R."/>
            <person name="Pangilinan J."/>
            <person name="Park H.-J."/>
            <person name="Ramirez L."/>
            <person name="Alfaro M."/>
            <person name="Sun H."/>
            <person name="Tritt A."/>
            <person name="Yoshinaga Y."/>
            <person name="Zwiers L.-H."/>
            <person name="Turgeon B.G."/>
            <person name="Goodwin S.B."/>
            <person name="Spatafora J.W."/>
            <person name="Crous P.W."/>
            <person name="Grigoriev I.V."/>
        </authorList>
    </citation>
    <scope>NUCLEOTIDE SEQUENCE</scope>
    <source>
        <strain evidence="2 4">CBS 781.70</strain>
    </source>
</reference>
<gene>
    <name evidence="2 4" type="ORF">P152DRAFT_33671</name>
</gene>
<dbReference type="AlphaFoldDB" id="A0A6G1G3J0"/>
<dbReference type="EMBL" id="ML975158">
    <property type="protein sequence ID" value="KAF1812379.1"/>
    <property type="molecule type" value="Genomic_DNA"/>
</dbReference>
<evidence type="ECO:0000313" key="3">
    <source>
        <dbReference type="Proteomes" id="UP000504638"/>
    </source>
</evidence>
<protein>
    <submittedName>
        <fullName evidence="2 4">Uncharacterized protein</fullName>
    </submittedName>
</protein>